<dbReference type="AlphaFoldDB" id="A0A1M5ZQ59"/>
<evidence type="ECO:0000313" key="2">
    <source>
        <dbReference type="Proteomes" id="UP000184268"/>
    </source>
</evidence>
<dbReference type="GO" id="GO:0008168">
    <property type="term" value="F:methyltransferase activity"/>
    <property type="evidence" value="ECO:0007669"/>
    <property type="project" value="UniProtKB-KW"/>
</dbReference>
<gene>
    <name evidence="1" type="ORF">SAMN02745129_0465</name>
</gene>
<accession>A0A1M5ZQ59</accession>
<dbReference type="Gene3D" id="3.40.50.150">
    <property type="entry name" value="Vaccinia Virus protein VP39"/>
    <property type="match status" value="1"/>
</dbReference>
<dbReference type="OrthoDB" id="255821at2"/>
<dbReference type="RefSeq" id="WP_067665525.1">
    <property type="nucleotide sequence ID" value="NZ_FQXG01000014.1"/>
</dbReference>
<dbReference type="EMBL" id="FQXG01000014">
    <property type="protein sequence ID" value="SHI26259.1"/>
    <property type="molecule type" value="Genomic_DNA"/>
</dbReference>
<dbReference type="SUPFAM" id="SSF53335">
    <property type="entry name" value="S-adenosyl-L-methionine-dependent methyltransferases"/>
    <property type="match status" value="1"/>
</dbReference>
<reference evidence="2" key="1">
    <citation type="submission" date="2016-11" db="EMBL/GenBank/DDBJ databases">
        <authorList>
            <person name="Varghese N."/>
            <person name="Submissions S."/>
        </authorList>
    </citation>
    <scope>NUCLEOTIDE SEQUENCE [LARGE SCALE GENOMIC DNA]</scope>
    <source>
        <strain evidence="2">DSM 16917</strain>
    </source>
</reference>
<dbReference type="STRING" id="299255.SAMN02745129_0465"/>
<sequence>MFWGELKPRDGNDEELARHPAVLSLSKGELYLAACSHILREDYGFVEGTNSDMPRDKQGNPIPKYTYPAIEYLTQFDYRQKRVFEFGSGGSTLFWQARAKAVTSIENNQAWYQKVMADKADNVTLLFAEGARYPQMITQLAEPFDVIVIDGAGHRYDCAQAALPFLADGGMIILDNADWHPNTAALLKQSGLLQVDMTGFKPTEHHTSTTSLFLKRDFDFPTREARQPSFGMGAKQLHSEAWDKPQT</sequence>
<dbReference type="Pfam" id="PF13578">
    <property type="entry name" value="Methyltransf_24"/>
    <property type="match status" value="1"/>
</dbReference>
<keyword evidence="2" id="KW-1185">Reference proteome</keyword>
<dbReference type="InterPro" id="IPR029063">
    <property type="entry name" value="SAM-dependent_MTases_sf"/>
</dbReference>
<dbReference type="GO" id="GO:0032259">
    <property type="term" value="P:methylation"/>
    <property type="evidence" value="ECO:0007669"/>
    <property type="project" value="UniProtKB-KW"/>
</dbReference>
<organism evidence="1 2">
    <name type="scientific">Ferrimonas marina</name>
    <dbReference type="NCBI Taxonomy" id="299255"/>
    <lineage>
        <taxon>Bacteria</taxon>
        <taxon>Pseudomonadati</taxon>
        <taxon>Pseudomonadota</taxon>
        <taxon>Gammaproteobacteria</taxon>
        <taxon>Alteromonadales</taxon>
        <taxon>Ferrimonadaceae</taxon>
        <taxon>Ferrimonas</taxon>
    </lineage>
</organism>
<keyword evidence="1" id="KW-0489">Methyltransferase</keyword>
<keyword evidence="1" id="KW-0808">Transferase</keyword>
<protein>
    <submittedName>
        <fullName evidence="1">Methyltransferase domain-containing protein</fullName>
    </submittedName>
</protein>
<dbReference type="Proteomes" id="UP000184268">
    <property type="component" value="Unassembled WGS sequence"/>
</dbReference>
<name>A0A1M5ZQ59_9GAMM</name>
<evidence type="ECO:0000313" key="1">
    <source>
        <dbReference type="EMBL" id="SHI26259.1"/>
    </source>
</evidence>
<proteinExistence type="predicted"/>